<keyword evidence="2" id="KW-0732">Signal</keyword>
<sequence length="138" mass="15406">MKSFIAVPLLCLVLAGIQSVYSAKSAPKAMTIAQATTFCEQAVPAHCISTTCPQYCNSMKTNKQKTRCNTECTTDKRCKLRPAVGSDDPRNQALDAQSRDQLWACIAEKRDPENKKTGRRETPWEQLQTPSFLRAIRP</sequence>
<feature type="region of interest" description="Disordered" evidence="1">
    <location>
        <begin position="109"/>
        <end position="138"/>
    </location>
</feature>
<protein>
    <submittedName>
        <fullName evidence="3">Uncharacterized protein</fullName>
    </submittedName>
</protein>
<keyword evidence="4" id="KW-1185">Reference proteome</keyword>
<organism evidence="3 4">
    <name type="scientific">Orchesella dallaii</name>
    <dbReference type="NCBI Taxonomy" id="48710"/>
    <lineage>
        <taxon>Eukaryota</taxon>
        <taxon>Metazoa</taxon>
        <taxon>Ecdysozoa</taxon>
        <taxon>Arthropoda</taxon>
        <taxon>Hexapoda</taxon>
        <taxon>Collembola</taxon>
        <taxon>Entomobryomorpha</taxon>
        <taxon>Entomobryoidea</taxon>
        <taxon>Orchesellidae</taxon>
        <taxon>Orchesellinae</taxon>
        <taxon>Orchesella</taxon>
    </lineage>
</organism>
<gene>
    <name evidence="3" type="ORF">ODALV1_LOCUS23854</name>
</gene>
<evidence type="ECO:0000313" key="3">
    <source>
        <dbReference type="EMBL" id="CAL8130720.1"/>
    </source>
</evidence>
<name>A0ABP1RM94_9HEXA</name>
<feature type="signal peptide" evidence="2">
    <location>
        <begin position="1"/>
        <end position="22"/>
    </location>
</feature>
<evidence type="ECO:0000256" key="1">
    <source>
        <dbReference type="SAM" id="MobiDB-lite"/>
    </source>
</evidence>
<feature type="chain" id="PRO_5046805970" evidence="2">
    <location>
        <begin position="23"/>
        <end position="138"/>
    </location>
</feature>
<dbReference type="Proteomes" id="UP001642540">
    <property type="component" value="Unassembled WGS sequence"/>
</dbReference>
<accession>A0ABP1RM94</accession>
<evidence type="ECO:0000256" key="2">
    <source>
        <dbReference type="SAM" id="SignalP"/>
    </source>
</evidence>
<proteinExistence type="predicted"/>
<feature type="compositionally biased region" description="Basic and acidic residues" evidence="1">
    <location>
        <begin position="109"/>
        <end position="123"/>
    </location>
</feature>
<comment type="caution">
    <text evidence="3">The sequence shown here is derived from an EMBL/GenBank/DDBJ whole genome shotgun (WGS) entry which is preliminary data.</text>
</comment>
<reference evidence="3 4" key="1">
    <citation type="submission" date="2024-08" db="EMBL/GenBank/DDBJ databases">
        <authorList>
            <person name="Cucini C."/>
            <person name="Frati F."/>
        </authorList>
    </citation>
    <scope>NUCLEOTIDE SEQUENCE [LARGE SCALE GENOMIC DNA]</scope>
</reference>
<evidence type="ECO:0000313" key="4">
    <source>
        <dbReference type="Proteomes" id="UP001642540"/>
    </source>
</evidence>
<dbReference type="EMBL" id="CAXLJM020000083">
    <property type="protein sequence ID" value="CAL8130720.1"/>
    <property type="molecule type" value="Genomic_DNA"/>
</dbReference>